<keyword evidence="1 2" id="KW-0663">Pyridoxal phosphate</keyword>
<reference evidence="6" key="2">
    <citation type="journal article" date="2021" name="PeerJ">
        <title>Extensive microbial diversity within the chicken gut microbiome revealed by metagenomics and culture.</title>
        <authorList>
            <person name="Gilroy R."/>
            <person name="Ravi A."/>
            <person name="Getino M."/>
            <person name="Pursley I."/>
            <person name="Horton D.L."/>
            <person name="Alikhan N.F."/>
            <person name="Baker D."/>
            <person name="Gharbi K."/>
            <person name="Hall N."/>
            <person name="Watson M."/>
            <person name="Adriaenssens E.M."/>
            <person name="Foster-Nyarko E."/>
            <person name="Jarju S."/>
            <person name="Secka A."/>
            <person name="Antonio M."/>
            <person name="Oren A."/>
            <person name="Chaudhuri R.R."/>
            <person name="La Ragione R."/>
            <person name="Hildebrand F."/>
            <person name="Pallen M.J."/>
        </authorList>
    </citation>
    <scope>NUCLEOTIDE SEQUENCE</scope>
    <source>
        <strain evidence="6">CHK191-8634</strain>
    </source>
</reference>
<dbReference type="PIRSF" id="PIRSF004848">
    <property type="entry name" value="YBL036c_PLPDEIII"/>
    <property type="match status" value="1"/>
</dbReference>
<feature type="modified residue" description="N6-(pyridoxal phosphate)lysine" evidence="2 3">
    <location>
        <position position="40"/>
    </location>
</feature>
<gene>
    <name evidence="6" type="ORF">IAB67_08180</name>
</gene>
<evidence type="ECO:0000256" key="1">
    <source>
        <dbReference type="ARBA" id="ARBA00022898"/>
    </source>
</evidence>
<evidence type="ECO:0000256" key="2">
    <source>
        <dbReference type="HAMAP-Rule" id="MF_02087"/>
    </source>
</evidence>
<evidence type="ECO:0000256" key="4">
    <source>
        <dbReference type="RuleBase" id="RU004514"/>
    </source>
</evidence>
<dbReference type="PANTHER" id="PTHR10146:SF14">
    <property type="entry name" value="PYRIDOXAL PHOSPHATE HOMEOSTASIS PROTEIN"/>
    <property type="match status" value="1"/>
</dbReference>
<dbReference type="InterPro" id="IPR029066">
    <property type="entry name" value="PLP-binding_barrel"/>
</dbReference>
<dbReference type="GO" id="GO:0030170">
    <property type="term" value="F:pyridoxal phosphate binding"/>
    <property type="evidence" value="ECO:0007669"/>
    <property type="project" value="UniProtKB-UniRule"/>
</dbReference>
<dbReference type="AlphaFoldDB" id="A0A9D1S0Z8"/>
<dbReference type="PANTHER" id="PTHR10146">
    <property type="entry name" value="PROLINE SYNTHETASE CO-TRANSCRIBED BACTERIAL HOMOLOG PROTEIN"/>
    <property type="match status" value="1"/>
</dbReference>
<sequence>MAFSQEVMRENVQNIREKMARAAREAGRKPEEILLCAASKVQSTETVALAQGLEIDLFGENRVQELCQKFDAGAYGSKPVHMIGHLQTNKVRQTVGRAAMIQSVDSLHLLQAIDAEARRQGLRQDILIEINIGGEESKSGIAPQQIWSMLENAAQCSGVAVRGLMAIPPVAEKKGQNRHYFALLRQLFVDISTKTYDNISMDFLSMGMSADYEDAILEGANIVRIGTAIFGRRY</sequence>
<dbReference type="NCBIfam" id="TIGR00044">
    <property type="entry name" value="YggS family pyridoxal phosphate-dependent enzyme"/>
    <property type="match status" value="1"/>
</dbReference>
<reference evidence="6" key="1">
    <citation type="submission" date="2020-10" db="EMBL/GenBank/DDBJ databases">
        <authorList>
            <person name="Gilroy R."/>
        </authorList>
    </citation>
    <scope>NUCLEOTIDE SEQUENCE</scope>
    <source>
        <strain evidence="6">CHK191-8634</strain>
    </source>
</reference>
<dbReference type="EMBL" id="DVMR01000061">
    <property type="protein sequence ID" value="HIU44255.1"/>
    <property type="molecule type" value="Genomic_DNA"/>
</dbReference>
<feature type="domain" description="Alanine racemase N-terminal" evidence="5">
    <location>
        <begin position="12"/>
        <end position="231"/>
    </location>
</feature>
<comment type="function">
    <text evidence="2">Pyridoxal 5'-phosphate (PLP)-binding protein, which is involved in PLP homeostasis.</text>
</comment>
<dbReference type="InterPro" id="IPR001608">
    <property type="entry name" value="Ala_racemase_N"/>
</dbReference>
<dbReference type="CDD" id="cd00635">
    <property type="entry name" value="PLPDE_III_YBL036c_like"/>
    <property type="match status" value="1"/>
</dbReference>
<comment type="caution">
    <text evidence="6">The sequence shown here is derived from an EMBL/GenBank/DDBJ whole genome shotgun (WGS) entry which is preliminary data.</text>
</comment>
<evidence type="ECO:0000313" key="7">
    <source>
        <dbReference type="Proteomes" id="UP000824073"/>
    </source>
</evidence>
<dbReference type="Pfam" id="PF01168">
    <property type="entry name" value="Ala_racemase_N"/>
    <property type="match status" value="1"/>
</dbReference>
<evidence type="ECO:0000313" key="6">
    <source>
        <dbReference type="EMBL" id="HIU44255.1"/>
    </source>
</evidence>
<dbReference type="Proteomes" id="UP000824073">
    <property type="component" value="Unassembled WGS sequence"/>
</dbReference>
<dbReference type="SUPFAM" id="SSF51419">
    <property type="entry name" value="PLP-binding barrel"/>
    <property type="match status" value="1"/>
</dbReference>
<comment type="cofactor">
    <cofactor evidence="3">
        <name>pyridoxal 5'-phosphate</name>
        <dbReference type="ChEBI" id="CHEBI:597326"/>
    </cofactor>
</comment>
<comment type="similarity">
    <text evidence="2 4">Belongs to the pyridoxal phosphate-binding protein YggS/PROSC family.</text>
</comment>
<dbReference type="Gene3D" id="3.20.20.10">
    <property type="entry name" value="Alanine racemase"/>
    <property type="match status" value="1"/>
</dbReference>
<protein>
    <recommendedName>
        <fullName evidence="2">Pyridoxal phosphate homeostasis protein</fullName>
        <shortName evidence="2">PLP homeostasis protein</shortName>
    </recommendedName>
</protein>
<evidence type="ECO:0000259" key="5">
    <source>
        <dbReference type="Pfam" id="PF01168"/>
    </source>
</evidence>
<proteinExistence type="inferred from homology"/>
<dbReference type="InterPro" id="IPR011078">
    <property type="entry name" value="PyrdxlP_homeostasis"/>
</dbReference>
<dbReference type="HAMAP" id="MF_02087">
    <property type="entry name" value="PLP_homeostasis"/>
    <property type="match status" value="1"/>
</dbReference>
<evidence type="ECO:0000256" key="3">
    <source>
        <dbReference type="PIRSR" id="PIRSR004848-1"/>
    </source>
</evidence>
<name>A0A9D1S0Z8_9CLOT</name>
<organism evidence="6 7">
    <name type="scientific">Candidatus Ventrousia excrementavium</name>
    <dbReference type="NCBI Taxonomy" id="2840961"/>
    <lineage>
        <taxon>Bacteria</taxon>
        <taxon>Bacillati</taxon>
        <taxon>Bacillota</taxon>
        <taxon>Clostridia</taxon>
        <taxon>Eubacteriales</taxon>
        <taxon>Clostridiaceae</taxon>
        <taxon>Clostridiaceae incertae sedis</taxon>
        <taxon>Candidatus Ventrousia</taxon>
    </lineage>
</organism>
<accession>A0A9D1S0Z8</accession>